<organism evidence="2">
    <name type="scientific">uncultured Caudovirales phage</name>
    <dbReference type="NCBI Taxonomy" id="2100421"/>
    <lineage>
        <taxon>Viruses</taxon>
        <taxon>Duplodnaviria</taxon>
        <taxon>Heunggongvirae</taxon>
        <taxon>Uroviricota</taxon>
        <taxon>Caudoviricetes</taxon>
        <taxon>Peduoviridae</taxon>
        <taxon>Maltschvirus</taxon>
        <taxon>Maltschvirus maltsch</taxon>
    </lineage>
</organism>
<reference evidence="2" key="1">
    <citation type="submission" date="2020-05" db="EMBL/GenBank/DDBJ databases">
        <authorList>
            <person name="Chiriac C."/>
            <person name="Salcher M."/>
            <person name="Ghai R."/>
            <person name="Kavagutti S V."/>
        </authorList>
    </citation>
    <scope>NUCLEOTIDE SEQUENCE</scope>
</reference>
<evidence type="ECO:0000313" key="2">
    <source>
        <dbReference type="EMBL" id="CAB4199852.1"/>
    </source>
</evidence>
<gene>
    <name evidence="2" type="ORF">UFOVP1351_12</name>
</gene>
<protein>
    <submittedName>
        <fullName evidence="2">Uncharacterized protein</fullName>
    </submittedName>
</protein>
<feature type="region of interest" description="Disordered" evidence="1">
    <location>
        <begin position="1"/>
        <end position="22"/>
    </location>
</feature>
<evidence type="ECO:0000256" key="1">
    <source>
        <dbReference type="SAM" id="MobiDB-lite"/>
    </source>
</evidence>
<name>A0A6J5RV59_9CAUD</name>
<proteinExistence type="predicted"/>
<dbReference type="EMBL" id="LR797306">
    <property type="protein sequence ID" value="CAB4199852.1"/>
    <property type="molecule type" value="Genomic_DNA"/>
</dbReference>
<accession>A0A6J5RV59</accession>
<sequence length="109" mass="12016">MKYKPGHKKVKGSGIQKGQTQSLPMIRRTVHDLLLEGGVHPVTELLKLIPQLSPKDAARVHLDLLQYIAPKLSAQQVNVTDERTQAIDVTPKDVTTDELIKAASEGDKE</sequence>
<feature type="compositionally biased region" description="Basic residues" evidence="1">
    <location>
        <begin position="1"/>
        <end position="11"/>
    </location>
</feature>